<accession>A0ABM3MCD9</accession>
<proteinExistence type="predicted"/>
<dbReference type="RefSeq" id="XP_052748779.1">
    <property type="nucleotide sequence ID" value="XM_052892819.1"/>
</dbReference>
<keyword evidence="2" id="KW-1185">Reference proteome</keyword>
<dbReference type="GeneID" id="116413524"/>
<organism evidence="2 3">
    <name type="scientific">Galleria mellonella</name>
    <name type="common">Greater wax moth</name>
    <dbReference type="NCBI Taxonomy" id="7137"/>
    <lineage>
        <taxon>Eukaryota</taxon>
        <taxon>Metazoa</taxon>
        <taxon>Ecdysozoa</taxon>
        <taxon>Arthropoda</taxon>
        <taxon>Hexapoda</taxon>
        <taxon>Insecta</taxon>
        <taxon>Pterygota</taxon>
        <taxon>Neoptera</taxon>
        <taxon>Endopterygota</taxon>
        <taxon>Lepidoptera</taxon>
        <taxon>Glossata</taxon>
        <taxon>Ditrysia</taxon>
        <taxon>Pyraloidea</taxon>
        <taxon>Pyralidae</taxon>
        <taxon>Galleriinae</taxon>
        <taxon>Galleria</taxon>
    </lineage>
</organism>
<feature type="compositionally biased region" description="Polar residues" evidence="1">
    <location>
        <begin position="1"/>
        <end position="11"/>
    </location>
</feature>
<evidence type="ECO:0000313" key="3">
    <source>
        <dbReference type="RefSeq" id="XP_052748779.1"/>
    </source>
</evidence>
<dbReference type="Proteomes" id="UP001652740">
    <property type="component" value="Unplaced"/>
</dbReference>
<feature type="compositionally biased region" description="Low complexity" evidence="1">
    <location>
        <begin position="322"/>
        <end position="358"/>
    </location>
</feature>
<protein>
    <submittedName>
        <fullName evidence="3">Uncharacterized protein LOC116413524 isoform X1</fullName>
    </submittedName>
</protein>
<name>A0ABM3MCD9_GALME</name>
<sequence length="358" mass="40331">MANSVEPSGTASEFAPSEMAVSEPEEASPALRTSFPPYPPYATEPAPSSIADTIVAGRDLRMQHKSTLQRPIRPSPKPARPRGPKATDVKLSRRATRAHMRCLRRHGAVLSDRLEHISKPRRRAIIYLWREYAHTLPPETIARLRSMLDADEPFKPDQAYEYFVNLRKTKKKSNTTRVNQIKKNVLAVCTDKRFVWARNATIAFAKGIQQRLSRSGHYALADRMLRLSNIILDEICNHVMHMKTPSRRCIHPKSRFMMEMSDKIAVWIDEIIAESDDRMLMMDFDEDDEEMEQCDADALKPEPGTDAAHTEGISGSRRENLTESPTPTATPDDTPSASAPATPAETPRTTPRSSKTNM</sequence>
<gene>
    <name evidence="3" type="primary">LOC116413524</name>
</gene>
<evidence type="ECO:0000256" key="1">
    <source>
        <dbReference type="SAM" id="MobiDB-lite"/>
    </source>
</evidence>
<feature type="region of interest" description="Disordered" evidence="1">
    <location>
        <begin position="63"/>
        <end position="94"/>
    </location>
</feature>
<feature type="region of interest" description="Disordered" evidence="1">
    <location>
        <begin position="288"/>
        <end position="358"/>
    </location>
</feature>
<evidence type="ECO:0000313" key="2">
    <source>
        <dbReference type="Proteomes" id="UP001652740"/>
    </source>
</evidence>
<feature type="region of interest" description="Disordered" evidence="1">
    <location>
        <begin position="1"/>
        <end position="51"/>
    </location>
</feature>
<reference evidence="3" key="1">
    <citation type="submission" date="2025-08" db="UniProtKB">
        <authorList>
            <consortium name="RefSeq"/>
        </authorList>
    </citation>
    <scope>IDENTIFICATION</scope>
    <source>
        <tissue evidence="3">Whole larvae</tissue>
    </source>
</reference>